<reference evidence="1" key="1">
    <citation type="journal article" date="2020" name="New Phytol.">
        <title>Comparative genomics reveals dynamic genome evolution in host specialist ectomycorrhizal fungi.</title>
        <authorList>
            <person name="Lofgren L.A."/>
            <person name="Nguyen N.H."/>
            <person name="Vilgalys R."/>
            <person name="Ruytinx J."/>
            <person name="Liao H.L."/>
            <person name="Branco S."/>
            <person name="Kuo A."/>
            <person name="LaButti K."/>
            <person name="Lipzen A."/>
            <person name="Andreopoulos W."/>
            <person name="Pangilinan J."/>
            <person name="Riley R."/>
            <person name="Hundley H."/>
            <person name="Na H."/>
            <person name="Barry K."/>
            <person name="Grigoriev I.V."/>
            <person name="Stajich J.E."/>
            <person name="Kennedy P.G."/>
        </authorList>
    </citation>
    <scope>NUCLEOTIDE SEQUENCE</scope>
    <source>
        <strain evidence="1">MN1</strain>
    </source>
</reference>
<evidence type="ECO:0000313" key="1">
    <source>
        <dbReference type="EMBL" id="KAG1798694.1"/>
    </source>
</evidence>
<accession>A0A9P7J0Y7</accession>
<gene>
    <name evidence="1" type="ORF">BJ212DRAFT_1288770</name>
</gene>
<dbReference type="RefSeq" id="XP_041185625.1">
    <property type="nucleotide sequence ID" value="XM_041332043.1"/>
</dbReference>
<comment type="caution">
    <text evidence="1">The sequence shown here is derived from an EMBL/GenBank/DDBJ whole genome shotgun (WGS) entry which is preliminary data.</text>
</comment>
<organism evidence="1 2">
    <name type="scientific">Suillus subaureus</name>
    <dbReference type="NCBI Taxonomy" id="48587"/>
    <lineage>
        <taxon>Eukaryota</taxon>
        <taxon>Fungi</taxon>
        <taxon>Dikarya</taxon>
        <taxon>Basidiomycota</taxon>
        <taxon>Agaricomycotina</taxon>
        <taxon>Agaricomycetes</taxon>
        <taxon>Agaricomycetidae</taxon>
        <taxon>Boletales</taxon>
        <taxon>Suillineae</taxon>
        <taxon>Suillaceae</taxon>
        <taxon>Suillus</taxon>
    </lineage>
</organism>
<sequence length="81" mass="9349">SGLQTVVDGIHTLQQHVVEQKNKIIESINMHKRLVSPLWRLPTEVLSQIFCHCLPQISELHEFQPPSKVTAPMLLTRICRR</sequence>
<dbReference type="EMBL" id="JABBWG010000169">
    <property type="protein sequence ID" value="KAG1798694.1"/>
    <property type="molecule type" value="Genomic_DNA"/>
</dbReference>
<dbReference type="Proteomes" id="UP000807769">
    <property type="component" value="Unassembled WGS sequence"/>
</dbReference>
<dbReference type="GeneID" id="64626060"/>
<feature type="non-terminal residue" evidence="1">
    <location>
        <position position="1"/>
    </location>
</feature>
<dbReference type="AlphaFoldDB" id="A0A9P7J0Y7"/>
<protein>
    <recommendedName>
        <fullName evidence="3">F-box domain-containing protein</fullName>
    </recommendedName>
</protein>
<dbReference type="OrthoDB" id="2998253at2759"/>
<evidence type="ECO:0008006" key="3">
    <source>
        <dbReference type="Google" id="ProtNLM"/>
    </source>
</evidence>
<keyword evidence="2" id="KW-1185">Reference proteome</keyword>
<proteinExistence type="predicted"/>
<name>A0A9P7J0Y7_9AGAM</name>
<evidence type="ECO:0000313" key="2">
    <source>
        <dbReference type="Proteomes" id="UP000807769"/>
    </source>
</evidence>